<comment type="caution">
    <text evidence="2">The sequence shown here is derived from an EMBL/GenBank/DDBJ whole genome shotgun (WGS) entry which is preliminary data.</text>
</comment>
<evidence type="ECO:0008006" key="4">
    <source>
        <dbReference type="Google" id="ProtNLM"/>
    </source>
</evidence>
<dbReference type="EMBL" id="NVWI01000008">
    <property type="protein sequence ID" value="PCJ40697.1"/>
    <property type="molecule type" value="Genomic_DNA"/>
</dbReference>
<proteinExistence type="predicted"/>
<dbReference type="Gene3D" id="3.40.50.150">
    <property type="entry name" value="Vaccinia Virus protein VP39"/>
    <property type="match status" value="1"/>
</dbReference>
<accession>A0A2A5CA39</accession>
<gene>
    <name evidence="2" type="ORF">COA71_10675</name>
</gene>
<dbReference type="InterPro" id="IPR029063">
    <property type="entry name" value="SAM-dependent_MTases_sf"/>
</dbReference>
<keyword evidence="1" id="KW-0472">Membrane</keyword>
<evidence type="ECO:0000313" key="2">
    <source>
        <dbReference type="EMBL" id="PCJ40697.1"/>
    </source>
</evidence>
<evidence type="ECO:0000256" key="1">
    <source>
        <dbReference type="SAM" id="Phobius"/>
    </source>
</evidence>
<dbReference type="AlphaFoldDB" id="A0A2A5CA39"/>
<protein>
    <recommendedName>
        <fullName evidence="4">Class I SAM-dependent methyltransferase</fullName>
    </recommendedName>
</protein>
<dbReference type="Proteomes" id="UP000228987">
    <property type="component" value="Unassembled WGS sequence"/>
</dbReference>
<keyword evidence="1" id="KW-0812">Transmembrane</keyword>
<sequence>MQINIPQLYWGLETLIIEPVFRTGISADIYVIPSRLKQSNYSIALLKYWFIYHFLIAENTNHNPLNICEIGADRGRQLEFINAAVKRGYPEVHFLKWDAFGEDISKPIFRLKGNSRILEKTDANECSTIEQFEDYDVIIYSNTSGGRKDTENVISGLTGRLKNNGILIGINGLARERKSAGVEFTLNTIRDIAKKHKLSVDFLSGGFFRRNGGLIPLQKKRWFRFNLLLGALLPSLSGEIYWVYRK</sequence>
<feature type="transmembrane region" description="Helical" evidence="1">
    <location>
        <begin position="225"/>
        <end position="244"/>
    </location>
</feature>
<evidence type="ECO:0000313" key="3">
    <source>
        <dbReference type="Proteomes" id="UP000228987"/>
    </source>
</evidence>
<reference evidence="3" key="1">
    <citation type="submission" date="2017-08" db="EMBL/GenBank/DDBJ databases">
        <title>A dynamic microbial community with high functional redundancy inhabits the cold, oxic subseafloor aquifer.</title>
        <authorList>
            <person name="Tully B.J."/>
            <person name="Wheat C.G."/>
            <person name="Glazer B.T."/>
            <person name="Huber J.A."/>
        </authorList>
    </citation>
    <scope>NUCLEOTIDE SEQUENCE [LARGE SCALE GENOMIC DNA]</scope>
</reference>
<name>A0A2A5CA39_9GAMM</name>
<organism evidence="2 3">
    <name type="scientific">SAR86 cluster bacterium</name>
    <dbReference type="NCBI Taxonomy" id="2030880"/>
    <lineage>
        <taxon>Bacteria</taxon>
        <taxon>Pseudomonadati</taxon>
        <taxon>Pseudomonadota</taxon>
        <taxon>Gammaproteobacteria</taxon>
        <taxon>SAR86 cluster</taxon>
    </lineage>
</organism>
<keyword evidence="1" id="KW-1133">Transmembrane helix</keyword>